<reference evidence="9 10" key="1">
    <citation type="submission" date="2020-07" db="EMBL/GenBank/DDBJ databases">
        <title>Sequencing the genomes of 1000 actinobacteria strains.</title>
        <authorList>
            <person name="Klenk H.-P."/>
        </authorList>
    </citation>
    <scope>NUCLEOTIDE SEQUENCE [LARGE SCALE GENOMIC DNA]</scope>
    <source>
        <strain evidence="9 10">DSM 22083</strain>
    </source>
</reference>
<sequence>MPSSSPSPSASPTPKPVEPSKDLSAITASGAYGKEPKVEFKAPWAINETQTKVLVEGKGAKVAAAGPVEVSYYGVNGRTGKMFDESFSSGKPIAFDVDQVIAGFKKGLVGQKQGSRVLIAMPGKDGYDASGGTQDGSIQVGDTLIFVVDIVSIPLTGPEGKAVKPAAGLPTVADKGGKPEITIPKSDPPKELKSQVLIEGTGKKIAETDQVTINYRWVAWKDGRLLEETYGDKPATTALSGLLPGMVKGLAGKTVGSRVLLVVPPDQGYPDGNEKPKIEKGETLVLVVDLLFSQAGQ</sequence>
<organism evidence="9 10">
    <name type="scientific">Microlunatus parietis</name>
    <dbReference type="NCBI Taxonomy" id="682979"/>
    <lineage>
        <taxon>Bacteria</taxon>
        <taxon>Bacillati</taxon>
        <taxon>Actinomycetota</taxon>
        <taxon>Actinomycetes</taxon>
        <taxon>Propionibacteriales</taxon>
        <taxon>Propionibacteriaceae</taxon>
        <taxon>Microlunatus</taxon>
    </lineage>
</organism>
<evidence type="ECO:0000256" key="4">
    <source>
        <dbReference type="ARBA" id="ARBA00023235"/>
    </source>
</evidence>
<evidence type="ECO:0000256" key="1">
    <source>
        <dbReference type="ARBA" id="ARBA00000971"/>
    </source>
</evidence>
<dbReference type="Proteomes" id="UP000569914">
    <property type="component" value="Unassembled WGS sequence"/>
</dbReference>
<gene>
    <name evidence="9" type="ORF">BKA15_000933</name>
</gene>
<comment type="caution">
    <text evidence="9">The sequence shown here is derived from an EMBL/GenBank/DDBJ whole genome shotgun (WGS) entry which is preliminary data.</text>
</comment>
<keyword evidence="10" id="KW-1185">Reference proteome</keyword>
<dbReference type="EC" id="5.2.1.8" evidence="6"/>
<dbReference type="GO" id="GO:0003755">
    <property type="term" value="F:peptidyl-prolyl cis-trans isomerase activity"/>
    <property type="evidence" value="ECO:0007669"/>
    <property type="project" value="UniProtKB-UniRule"/>
</dbReference>
<dbReference type="SUPFAM" id="SSF54534">
    <property type="entry name" value="FKBP-like"/>
    <property type="match status" value="2"/>
</dbReference>
<dbReference type="RefSeq" id="WP_312878820.1">
    <property type="nucleotide sequence ID" value="NZ_JACCBU010000001.1"/>
</dbReference>
<comment type="catalytic activity">
    <reaction evidence="1 5 6">
        <text>[protein]-peptidylproline (omega=180) = [protein]-peptidylproline (omega=0)</text>
        <dbReference type="Rhea" id="RHEA:16237"/>
        <dbReference type="Rhea" id="RHEA-COMP:10747"/>
        <dbReference type="Rhea" id="RHEA-COMP:10748"/>
        <dbReference type="ChEBI" id="CHEBI:83833"/>
        <dbReference type="ChEBI" id="CHEBI:83834"/>
        <dbReference type="EC" id="5.2.1.8"/>
    </reaction>
</comment>
<dbReference type="AlphaFoldDB" id="A0A7Y9I492"/>
<dbReference type="PANTHER" id="PTHR43811:SF23">
    <property type="entry name" value="FKBP-TYPE 22 KDA PEPTIDYL-PROLYL CIS-TRANS ISOMERASE"/>
    <property type="match status" value="1"/>
</dbReference>
<name>A0A7Y9I492_9ACTN</name>
<keyword evidence="3 5" id="KW-0697">Rotamase</keyword>
<feature type="domain" description="PPIase FKBP-type" evidence="8">
    <location>
        <begin position="65"/>
        <end position="154"/>
    </location>
</feature>
<dbReference type="PROSITE" id="PS50059">
    <property type="entry name" value="FKBP_PPIASE"/>
    <property type="match status" value="2"/>
</dbReference>
<accession>A0A7Y9I492</accession>
<evidence type="ECO:0000256" key="5">
    <source>
        <dbReference type="PROSITE-ProRule" id="PRU00277"/>
    </source>
</evidence>
<dbReference type="Gene3D" id="3.10.50.40">
    <property type="match status" value="2"/>
</dbReference>
<evidence type="ECO:0000256" key="2">
    <source>
        <dbReference type="ARBA" id="ARBA00006577"/>
    </source>
</evidence>
<protein>
    <recommendedName>
        <fullName evidence="6">Peptidyl-prolyl cis-trans isomerase</fullName>
        <ecNumber evidence="6">5.2.1.8</ecNumber>
    </recommendedName>
</protein>
<dbReference type="InterPro" id="IPR001179">
    <property type="entry name" value="PPIase_FKBP_dom"/>
</dbReference>
<dbReference type="Pfam" id="PF00254">
    <property type="entry name" value="FKBP_C"/>
    <property type="match status" value="2"/>
</dbReference>
<keyword evidence="4 5" id="KW-0413">Isomerase</keyword>
<evidence type="ECO:0000256" key="7">
    <source>
        <dbReference type="SAM" id="MobiDB-lite"/>
    </source>
</evidence>
<evidence type="ECO:0000256" key="3">
    <source>
        <dbReference type="ARBA" id="ARBA00023110"/>
    </source>
</evidence>
<evidence type="ECO:0000313" key="9">
    <source>
        <dbReference type="EMBL" id="NYE69604.1"/>
    </source>
</evidence>
<dbReference type="PANTHER" id="PTHR43811">
    <property type="entry name" value="FKBP-TYPE PEPTIDYL-PROLYL CIS-TRANS ISOMERASE FKPA"/>
    <property type="match status" value="1"/>
</dbReference>
<evidence type="ECO:0000256" key="6">
    <source>
        <dbReference type="RuleBase" id="RU003915"/>
    </source>
</evidence>
<dbReference type="InterPro" id="IPR046357">
    <property type="entry name" value="PPIase_dom_sf"/>
</dbReference>
<proteinExistence type="inferred from homology"/>
<comment type="similarity">
    <text evidence="2 6">Belongs to the FKBP-type PPIase family.</text>
</comment>
<feature type="domain" description="PPIase FKBP-type" evidence="8">
    <location>
        <begin position="208"/>
        <end position="294"/>
    </location>
</feature>
<dbReference type="EMBL" id="JACCBU010000001">
    <property type="protein sequence ID" value="NYE69604.1"/>
    <property type="molecule type" value="Genomic_DNA"/>
</dbReference>
<evidence type="ECO:0000259" key="8">
    <source>
        <dbReference type="PROSITE" id="PS50059"/>
    </source>
</evidence>
<evidence type="ECO:0000313" key="10">
    <source>
        <dbReference type="Proteomes" id="UP000569914"/>
    </source>
</evidence>
<feature type="region of interest" description="Disordered" evidence="7">
    <location>
        <begin position="1"/>
        <end position="24"/>
    </location>
</feature>